<dbReference type="InterPro" id="IPR050109">
    <property type="entry name" value="HTH-type_TetR-like_transc_reg"/>
</dbReference>
<sequence length="233" mass="25616">MSRDRRSLRYGDGVTFQRARSDEQREIRRRAILDTAAAMLDEMPVAEVSLNELSRRVGLAKSNVLRYFESREAVLLELLDDFLGAWLDELTAELDKGIDPAASPEVRAGRLAEILGRSLAERRVLCDLVGAQGGVLEHNISVEMVKRHKRAAMAKVSMMVELVRRHLPESGDGAETFCVMSLISAGALAAYDPPPPSVSAAYADEPDLRALHLDLPDTLRTVITAALLGVMPR</sequence>
<evidence type="ECO:0000313" key="4">
    <source>
        <dbReference type="EMBL" id="TQL69787.1"/>
    </source>
</evidence>
<evidence type="ECO:0000256" key="2">
    <source>
        <dbReference type="PROSITE-ProRule" id="PRU00335"/>
    </source>
</evidence>
<evidence type="ECO:0000259" key="3">
    <source>
        <dbReference type="PROSITE" id="PS50977"/>
    </source>
</evidence>
<dbReference type="Gene3D" id="1.10.357.10">
    <property type="entry name" value="Tetracycline Repressor, domain 2"/>
    <property type="match status" value="1"/>
</dbReference>
<dbReference type="Pfam" id="PF00440">
    <property type="entry name" value="TetR_N"/>
    <property type="match status" value="1"/>
</dbReference>
<dbReference type="Proteomes" id="UP000320209">
    <property type="component" value="Unassembled WGS sequence"/>
</dbReference>
<dbReference type="AlphaFoldDB" id="A0A543AB62"/>
<dbReference type="PANTHER" id="PTHR30055:SF226">
    <property type="entry name" value="HTH-TYPE TRANSCRIPTIONAL REGULATOR PKSA"/>
    <property type="match status" value="1"/>
</dbReference>
<keyword evidence="5" id="KW-1185">Reference proteome</keyword>
<proteinExistence type="predicted"/>
<evidence type="ECO:0000256" key="1">
    <source>
        <dbReference type="ARBA" id="ARBA00023125"/>
    </source>
</evidence>
<feature type="domain" description="HTH tetR-type" evidence="3">
    <location>
        <begin position="26"/>
        <end position="86"/>
    </location>
</feature>
<organism evidence="4 5">
    <name type="scientific">Nocardioides albertanoniae</name>
    <dbReference type="NCBI Taxonomy" id="1175486"/>
    <lineage>
        <taxon>Bacteria</taxon>
        <taxon>Bacillati</taxon>
        <taxon>Actinomycetota</taxon>
        <taxon>Actinomycetes</taxon>
        <taxon>Propionibacteriales</taxon>
        <taxon>Nocardioidaceae</taxon>
        <taxon>Nocardioides</taxon>
    </lineage>
</organism>
<dbReference type="PANTHER" id="PTHR30055">
    <property type="entry name" value="HTH-TYPE TRANSCRIPTIONAL REGULATOR RUTR"/>
    <property type="match status" value="1"/>
</dbReference>
<keyword evidence="1 2" id="KW-0238">DNA-binding</keyword>
<dbReference type="SUPFAM" id="SSF46689">
    <property type="entry name" value="Homeodomain-like"/>
    <property type="match status" value="1"/>
</dbReference>
<dbReference type="Pfam" id="PF17929">
    <property type="entry name" value="TetR_C_34"/>
    <property type="match status" value="1"/>
</dbReference>
<evidence type="ECO:0000313" key="5">
    <source>
        <dbReference type="Proteomes" id="UP000320209"/>
    </source>
</evidence>
<dbReference type="GO" id="GO:0000976">
    <property type="term" value="F:transcription cis-regulatory region binding"/>
    <property type="evidence" value="ECO:0007669"/>
    <property type="project" value="TreeGrafter"/>
</dbReference>
<name>A0A543AB62_9ACTN</name>
<protein>
    <submittedName>
        <fullName evidence="4">TetR family transcriptional regulator</fullName>
    </submittedName>
</protein>
<feature type="DNA-binding region" description="H-T-H motif" evidence="2">
    <location>
        <begin position="49"/>
        <end position="68"/>
    </location>
</feature>
<gene>
    <name evidence="4" type="ORF">FB381_3703</name>
</gene>
<dbReference type="GO" id="GO:0003700">
    <property type="term" value="F:DNA-binding transcription factor activity"/>
    <property type="evidence" value="ECO:0007669"/>
    <property type="project" value="TreeGrafter"/>
</dbReference>
<dbReference type="InterPro" id="IPR009057">
    <property type="entry name" value="Homeodomain-like_sf"/>
</dbReference>
<accession>A0A543AB62</accession>
<dbReference type="PROSITE" id="PS50977">
    <property type="entry name" value="HTH_TETR_2"/>
    <property type="match status" value="1"/>
</dbReference>
<dbReference type="InterPro" id="IPR001647">
    <property type="entry name" value="HTH_TetR"/>
</dbReference>
<dbReference type="EMBL" id="VFOV01000001">
    <property type="protein sequence ID" value="TQL69787.1"/>
    <property type="molecule type" value="Genomic_DNA"/>
</dbReference>
<dbReference type="InterPro" id="IPR041483">
    <property type="entry name" value="TetR_C_34"/>
</dbReference>
<reference evidence="4 5" key="1">
    <citation type="submission" date="2019-06" db="EMBL/GenBank/DDBJ databases">
        <title>Sequencing the genomes of 1000 actinobacteria strains.</title>
        <authorList>
            <person name="Klenk H.-P."/>
        </authorList>
    </citation>
    <scope>NUCLEOTIDE SEQUENCE [LARGE SCALE GENOMIC DNA]</scope>
    <source>
        <strain evidence="4 5">DSM 25218</strain>
    </source>
</reference>
<comment type="caution">
    <text evidence="4">The sequence shown here is derived from an EMBL/GenBank/DDBJ whole genome shotgun (WGS) entry which is preliminary data.</text>
</comment>